<dbReference type="PANTHER" id="PTHR13454">
    <property type="entry name" value="PROTEIN MCM10 HOMOLOG"/>
    <property type="match status" value="1"/>
</dbReference>
<gene>
    <name evidence="4" type="ORF">H1R20_g12108</name>
</gene>
<name>A0A9W8J288_9AGAR</name>
<dbReference type="GO" id="GO:0006270">
    <property type="term" value="P:DNA replication initiation"/>
    <property type="evidence" value="ECO:0007669"/>
    <property type="project" value="InterPro"/>
</dbReference>
<feature type="compositionally biased region" description="Basic and acidic residues" evidence="2">
    <location>
        <begin position="532"/>
        <end position="543"/>
    </location>
</feature>
<feature type="non-terminal residue" evidence="4">
    <location>
        <position position="1"/>
    </location>
</feature>
<feature type="region of interest" description="Disordered" evidence="2">
    <location>
        <begin position="26"/>
        <end position="132"/>
    </location>
</feature>
<comment type="similarity">
    <text evidence="1">Belongs to the MCM10 family.</text>
</comment>
<dbReference type="OrthoDB" id="202825at2759"/>
<comment type="caution">
    <text evidence="4">The sequence shown here is derived from an EMBL/GenBank/DDBJ whole genome shotgun (WGS) entry which is preliminary data.</text>
</comment>
<keyword evidence="5" id="KW-1185">Reference proteome</keyword>
<feature type="compositionally biased region" description="Basic and acidic residues" evidence="2">
    <location>
        <begin position="586"/>
        <end position="598"/>
    </location>
</feature>
<dbReference type="EMBL" id="JANBPK010001198">
    <property type="protein sequence ID" value="KAJ2925004.1"/>
    <property type="molecule type" value="Genomic_DNA"/>
</dbReference>
<evidence type="ECO:0000313" key="5">
    <source>
        <dbReference type="Proteomes" id="UP001140091"/>
    </source>
</evidence>
<protein>
    <recommendedName>
        <fullName evidence="3">Zinc finger Mcm10/DnaG-type domain-containing protein</fullName>
    </recommendedName>
</protein>
<feature type="region of interest" description="Disordered" evidence="2">
    <location>
        <begin position="1"/>
        <end position="20"/>
    </location>
</feature>
<feature type="region of interest" description="Disordered" evidence="2">
    <location>
        <begin position="575"/>
        <end position="598"/>
    </location>
</feature>
<accession>A0A9W8J288</accession>
<dbReference type="AlphaFoldDB" id="A0A9W8J288"/>
<dbReference type="GO" id="GO:0043596">
    <property type="term" value="C:nuclear replication fork"/>
    <property type="evidence" value="ECO:0007669"/>
    <property type="project" value="TreeGrafter"/>
</dbReference>
<organism evidence="4 5">
    <name type="scientific">Candolleomyces eurysporus</name>
    <dbReference type="NCBI Taxonomy" id="2828524"/>
    <lineage>
        <taxon>Eukaryota</taxon>
        <taxon>Fungi</taxon>
        <taxon>Dikarya</taxon>
        <taxon>Basidiomycota</taxon>
        <taxon>Agaricomycotina</taxon>
        <taxon>Agaricomycetes</taxon>
        <taxon>Agaricomycetidae</taxon>
        <taxon>Agaricales</taxon>
        <taxon>Agaricineae</taxon>
        <taxon>Psathyrellaceae</taxon>
        <taxon>Candolleomyces</taxon>
    </lineage>
</organism>
<dbReference type="Proteomes" id="UP001140091">
    <property type="component" value="Unassembled WGS sequence"/>
</dbReference>
<dbReference type="InterPro" id="IPR040184">
    <property type="entry name" value="Mcm10"/>
</dbReference>
<dbReference type="GO" id="GO:0003688">
    <property type="term" value="F:DNA replication origin binding"/>
    <property type="evidence" value="ECO:0007669"/>
    <property type="project" value="TreeGrafter"/>
</dbReference>
<proteinExistence type="inferred from homology"/>
<dbReference type="PANTHER" id="PTHR13454:SF11">
    <property type="entry name" value="PROTEIN MCM10 HOMOLOG"/>
    <property type="match status" value="1"/>
</dbReference>
<evidence type="ECO:0000313" key="4">
    <source>
        <dbReference type="EMBL" id="KAJ2925004.1"/>
    </source>
</evidence>
<reference evidence="4" key="1">
    <citation type="submission" date="2022-06" db="EMBL/GenBank/DDBJ databases">
        <title>Genome Sequence of Candolleomyces eurysporus.</title>
        <authorList>
            <person name="Buettner E."/>
        </authorList>
    </citation>
    <scope>NUCLEOTIDE SEQUENCE</scope>
    <source>
        <strain evidence="4">VTCC 930004</strain>
    </source>
</reference>
<dbReference type="InterPro" id="IPR012340">
    <property type="entry name" value="NA-bd_OB-fold"/>
</dbReference>
<dbReference type="GO" id="GO:0003697">
    <property type="term" value="F:single-stranded DNA binding"/>
    <property type="evidence" value="ECO:0007669"/>
    <property type="project" value="InterPro"/>
</dbReference>
<dbReference type="Gene3D" id="2.40.50.140">
    <property type="entry name" value="Nucleic acid-binding proteins"/>
    <property type="match status" value="1"/>
</dbReference>
<evidence type="ECO:0000256" key="2">
    <source>
        <dbReference type="SAM" id="MobiDB-lite"/>
    </source>
</evidence>
<feature type="region of interest" description="Disordered" evidence="2">
    <location>
        <begin position="532"/>
        <end position="557"/>
    </location>
</feature>
<feature type="domain" description="Zinc finger Mcm10/DnaG-type" evidence="3">
    <location>
        <begin position="384"/>
        <end position="429"/>
    </location>
</feature>
<evidence type="ECO:0000259" key="3">
    <source>
        <dbReference type="Pfam" id="PF09329"/>
    </source>
</evidence>
<sequence>MDSSSRRAGAEQQRKDELERKIAALQAELSQIPTDNVALSKPESPKRRRVEPKLLAPDTPSPRKKRKTDHQPQRQQPIPQPAFKQTAQSRSQSRKSTPSLPPPPRPSNLLKNLASVQPGSSGPEPAAAVTRSTSFTDQAIVKRDENLAIIDDFEPGPYEHTPPSDDLTFDKLEPHSNIALKSRLIPHDDFKEHLSGRYFLSPSQLYSCIRLQPDKQHYDIPVPGDWVTIAVVAERGSIKYTRAPVALEPDEVQKKNKEKKKEEQKPTGKKYTNMKLIDFGARAKSSATGSKAVVRGDAFLSLLLFEADSVDLVDKGDGRKPEKVYKGGSRGAFEALEKLKEGDVIALLNPRILKPYQKTTDKPHPVDNILAVTPESASSIAIIGRARDLGMCTVKKKDGKVCGSWVDKRVSDVCEYHIQNAVQHRRAARPEFTAGTGGMSTSSIVKRKTDYDPARQWGLKPSTSGGDGATYVISGHVVRSGNKPSLFMAESMGREGQAKAKRKLDNSEVENTLKKLLERDREGMQVVLKAREAAQAKGDDPKSKGKKKATAEDDSAVAEFNKPKKAYSSSVIRSLGFDPTLKPGHRRGEITEDTQNKREKLAALCASKREIKLGPIPGSRKLSNIVAPPKASSTDASTEEHSEGRLSASPTPEDEPMIDLDDF</sequence>
<dbReference type="InterPro" id="IPR015408">
    <property type="entry name" value="Znf_Mcm10/DnaG"/>
</dbReference>
<feature type="compositionally biased region" description="Acidic residues" evidence="2">
    <location>
        <begin position="652"/>
        <end position="663"/>
    </location>
</feature>
<dbReference type="Pfam" id="PF09329">
    <property type="entry name" value="zf-primase"/>
    <property type="match status" value="1"/>
</dbReference>
<feature type="region of interest" description="Disordered" evidence="2">
    <location>
        <begin position="615"/>
        <end position="663"/>
    </location>
</feature>
<evidence type="ECO:0000256" key="1">
    <source>
        <dbReference type="ARBA" id="ARBA00009679"/>
    </source>
</evidence>